<dbReference type="Gene3D" id="3.10.50.40">
    <property type="match status" value="1"/>
</dbReference>
<keyword evidence="5 6" id="KW-0413">Isomerase</keyword>
<dbReference type="Proteomes" id="UP000216991">
    <property type="component" value="Unassembled WGS sequence"/>
</dbReference>
<dbReference type="PROSITE" id="PS50059">
    <property type="entry name" value="FKBP_PPIASE"/>
    <property type="match status" value="1"/>
</dbReference>
<comment type="catalytic activity">
    <reaction evidence="1 6 7">
        <text>[protein]-peptidylproline (omega=180) = [protein]-peptidylproline (omega=0)</text>
        <dbReference type="Rhea" id="RHEA:16237"/>
        <dbReference type="Rhea" id="RHEA-COMP:10747"/>
        <dbReference type="Rhea" id="RHEA-COMP:10748"/>
        <dbReference type="ChEBI" id="CHEBI:83833"/>
        <dbReference type="ChEBI" id="CHEBI:83834"/>
        <dbReference type="EC" id="5.2.1.8"/>
    </reaction>
</comment>
<evidence type="ECO:0000313" key="11">
    <source>
        <dbReference type="Proteomes" id="UP000216991"/>
    </source>
</evidence>
<gene>
    <name evidence="10" type="ORF">CHU93_07150</name>
</gene>
<keyword evidence="11" id="KW-1185">Reference proteome</keyword>
<dbReference type="FunFam" id="3.10.50.40:FF:000045">
    <property type="entry name" value="Peptidyl-prolyl cis-trans isomerase"/>
    <property type="match status" value="1"/>
</dbReference>
<keyword evidence="8" id="KW-0472">Membrane</keyword>
<sequence length="176" mass="17851">MSGQATGNAGVGAGGVGIGKWLAAAAVVIGVVGVLVYTGTQGQVAAVRQADMDYMKANKAKAGVVTTSSGLQYQVIRAGNGPRPAAKDTVLVHYEGKLVDGTVFDSSYSRGQPAAFPLDQVIPGWTEGVQLMPVGSKYHFVVPPELAYGAQGAGGVIPPGAVLEFDIELLAVKPAA</sequence>
<organism evidence="10 11">
    <name type="scientific">Sandarakinorhabdus cyanobacteriorum</name>
    <dbReference type="NCBI Taxonomy" id="1981098"/>
    <lineage>
        <taxon>Bacteria</taxon>
        <taxon>Pseudomonadati</taxon>
        <taxon>Pseudomonadota</taxon>
        <taxon>Alphaproteobacteria</taxon>
        <taxon>Sphingomonadales</taxon>
        <taxon>Sphingosinicellaceae</taxon>
        <taxon>Sandarakinorhabdus</taxon>
    </lineage>
</organism>
<evidence type="ECO:0000256" key="2">
    <source>
        <dbReference type="ARBA" id="ARBA00006577"/>
    </source>
</evidence>
<dbReference type="PANTHER" id="PTHR43811">
    <property type="entry name" value="FKBP-TYPE PEPTIDYL-PROLYL CIS-TRANS ISOMERASE FKPA"/>
    <property type="match status" value="1"/>
</dbReference>
<evidence type="ECO:0000256" key="4">
    <source>
        <dbReference type="ARBA" id="ARBA00023110"/>
    </source>
</evidence>
<dbReference type="AlphaFoldDB" id="A0A255YLP5"/>
<dbReference type="InterPro" id="IPR000774">
    <property type="entry name" value="PPIase_FKBP_N"/>
</dbReference>
<evidence type="ECO:0000256" key="7">
    <source>
        <dbReference type="RuleBase" id="RU003915"/>
    </source>
</evidence>
<keyword evidence="8" id="KW-1133">Transmembrane helix</keyword>
<evidence type="ECO:0000259" key="9">
    <source>
        <dbReference type="PROSITE" id="PS50059"/>
    </source>
</evidence>
<reference evidence="10 11" key="1">
    <citation type="submission" date="2017-07" db="EMBL/GenBank/DDBJ databases">
        <title>Sandarakinorhabdus cyanobacteriorum sp. nov., a novel bacterium isolated from cyanobacterial aggregates in a eutrophic lake.</title>
        <authorList>
            <person name="Cai H."/>
        </authorList>
    </citation>
    <scope>NUCLEOTIDE SEQUENCE [LARGE SCALE GENOMIC DNA]</scope>
    <source>
        <strain evidence="10 11">TH057</strain>
    </source>
</reference>
<dbReference type="RefSeq" id="WP_086116167.1">
    <property type="nucleotide sequence ID" value="NZ_NOXT01000102.1"/>
</dbReference>
<dbReference type="InterPro" id="IPR001179">
    <property type="entry name" value="PPIase_FKBP_dom"/>
</dbReference>
<dbReference type="GO" id="GO:0006457">
    <property type="term" value="P:protein folding"/>
    <property type="evidence" value="ECO:0007669"/>
    <property type="project" value="InterPro"/>
</dbReference>
<dbReference type="EMBL" id="NOXT01000102">
    <property type="protein sequence ID" value="OYQ30109.1"/>
    <property type="molecule type" value="Genomic_DNA"/>
</dbReference>
<feature type="domain" description="PPIase FKBP-type" evidence="9">
    <location>
        <begin position="87"/>
        <end position="173"/>
    </location>
</feature>
<evidence type="ECO:0000256" key="3">
    <source>
        <dbReference type="ARBA" id="ARBA00022729"/>
    </source>
</evidence>
<evidence type="ECO:0000256" key="1">
    <source>
        <dbReference type="ARBA" id="ARBA00000971"/>
    </source>
</evidence>
<feature type="transmembrane region" description="Helical" evidence="8">
    <location>
        <begin position="21"/>
        <end position="39"/>
    </location>
</feature>
<protein>
    <recommendedName>
        <fullName evidence="7">Peptidyl-prolyl cis-trans isomerase</fullName>
        <ecNumber evidence="7">5.2.1.8</ecNumber>
    </recommendedName>
</protein>
<comment type="similarity">
    <text evidence="2 7">Belongs to the FKBP-type PPIase family.</text>
</comment>
<keyword evidence="3" id="KW-0732">Signal</keyword>
<evidence type="ECO:0000313" key="10">
    <source>
        <dbReference type="EMBL" id="OYQ30109.1"/>
    </source>
</evidence>
<comment type="caution">
    <text evidence="10">The sequence shown here is derived from an EMBL/GenBank/DDBJ whole genome shotgun (WGS) entry which is preliminary data.</text>
</comment>
<proteinExistence type="inferred from homology"/>
<dbReference type="GO" id="GO:0003755">
    <property type="term" value="F:peptidyl-prolyl cis-trans isomerase activity"/>
    <property type="evidence" value="ECO:0007669"/>
    <property type="project" value="UniProtKB-UniRule"/>
</dbReference>
<keyword evidence="8" id="KW-0812">Transmembrane</keyword>
<dbReference type="EC" id="5.2.1.8" evidence="7"/>
<keyword evidence="4 6" id="KW-0697">Rotamase</keyword>
<dbReference type="OrthoDB" id="9812109at2"/>
<dbReference type="InterPro" id="IPR046357">
    <property type="entry name" value="PPIase_dom_sf"/>
</dbReference>
<dbReference type="PANTHER" id="PTHR43811:SF57">
    <property type="entry name" value="FKBP-TYPE PEPTIDYL-PROLYL CIS-TRANS ISOMERASE FKPA-RELATED"/>
    <property type="match status" value="1"/>
</dbReference>
<name>A0A255YLP5_9SPHN</name>
<dbReference type="SUPFAM" id="SSF54534">
    <property type="entry name" value="FKBP-like"/>
    <property type="match status" value="1"/>
</dbReference>
<dbReference type="Pfam" id="PF01346">
    <property type="entry name" value="FKBP_N"/>
    <property type="match status" value="1"/>
</dbReference>
<evidence type="ECO:0000256" key="8">
    <source>
        <dbReference type="SAM" id="Phobius"/>
    </source>
</evidence>
<evidence type="ECO:0000256" key="6">
    <source>
        <dbReference type="PROSITE-ProRule" id="PRU00277"/>
    </source>
</evidence>
<accession>A0A255YLP5</accession>
<dbReference type="Pfam" id="PF00254">
    <property type="entry name" value="FKBP_C"/>
    <property type="match status" value="1"/>
</dbReference>
<evidence type="ECO:0000256" key="5">
    <source>
        <dbReference type="ARBA" id="ARBA00023235"/>
    </source>
</evidence>